<keyword evidence="2" id="KW-1185">Reference proteome</keyword>
<proteinExistence type="predicted"/>
<evidence type="ECO:0000313" key="1">
    <source>
        <dbReference type="EMBL" id="CAJ0705443.1"/>
    </source>
</evidence>
<protein>
    <submittedName>
        <fullName evidence="1">Uncharacterized protein</fullName>
    </submittedName>
</protein>
<evidence type="ECO:0000313" key="2">
    <source>
        <dbReference type="Proteomes" id="UP001189915"/>
    </source>
</evidence>
<accession>A0AAD2EVS8</accession>
<dbReference type="Proteomes" id="UP001189915">
    <property type="component" value="Unassembled WGS sequence"/>
</dbReference>
<gene>
    <name evidence="1" type="ORF">LMG18091_04440</name>
</gene>
<reference evidence="1 2" key="1">
    <citation type="submission" date="2023-07" db="EMBL/GenBank/DDBJ databases">
        <authorList>
            <person name="Peeters C."/>
        </authorList>
    </citation>
    <scope>NUCLEOTIDE SEQUENCE [LARGE SCALE GENOMIC DNA]</scope>
    <source>
        <strain evidence="1 2">LMG 18091</strain>
    </source>
</reference>
<organism evidence="1 2">
    <name type="scientific">Ralstonia wenshanensis</name>
    <dbReference type="NCBI Taxonomy" id="2842456"/>
    <lineage>
        <taxon>Bacteria</taxon>
        <taxon>Pseudomonadati</taxon>
        <taxon>Pseudomonadota</taxon>
        <taxon>Betaproteobacteria</taxon>
        <taxon>Burkholderiales</taxon>
        <taxon>Burkholderiaceae</taxon>
        <taxon>Ralstonia</taxon>
    </lineage>
</organism>
<dbReference type="EMBL" id="CATWAF010000007">
    <property type="protein sequence ID" value="CAJ0705443.1"/>
    <property type="molecule type" value="Genomic_DNA"/>
</dbReference>
<comment type="caution">
    <text evidence="1">The sequence shown here is derived from an EMBL/GenBank/DDBJ whole genome shotgun (WGS) entry which is preliminary data.</text>
</comment>
<dbReference type="AlphaFoldDB" id="A0AAD2EVS8"/>
<name>A0AAD2EVS8_9RALS</name>
<sequence length="80" mass="8540">MALQLIAHGVPLHDVVSRVHAVLDGAEVFPIDNQHVGISIPTALLDTVGAECIHAALRGVRCYDLYSGTWGSQLPPGRDQ</sequence>